<comment type="caution">
    <text evidence="1">The sequence shown here is derived from an EMBL/GenBank/DDBJ whole genome shotgun (WGS) entry which is preliminary data.</text>
</comment>
<name>A0A7J6LGE1_PEROL</name>
<proteinExistence type="predicted"/>
<evidence type="ECO:0000313" key="2">
    <source>
        <dbReference type="Proteomes" id="UP000572268"/>
    </source>
</evidence>
<dbReference type="EMBL" id="JABANN010000477">
    <property type="protein sequence ID" value="KAF4658368.1"/>
    <property type="molecule type" value="Genomic_DNA"/>
</dbReference>
<protein>
    <submittedName>
        <fullName evidence="1">Uncharacterized protein</fullName>
    </submittedName>
</protein>
<gene>
    <name evidence="1" type="ORF">FOL46_006978</name>
</gene>
<accession>A0A7J6LGE1</accession>
<dbReference type="Proteomes" id="UP000572268">
    <property type="component" value="Unassembled WGS sequence"/>
</dbReference>
<sequence>MDRLEKMRDVYHKYHRLTYAERAEENGYGGGWDAKVPVDVECPPCSDPWRELSLGEWEELRAEAIVADRKSTGFRDSAKKVAMVNRAVERFHVKRCVLGYAIEASLIHRTVHGTIATSLSTEGAASGC</sequence>
<reference evidence="1 2" key="1">
    <citation type="submission" date="2020-04" db="EMBL/GenBank/DDBJ databases">
        <title>Perkinsus olseni comparative genomics.</title>
        <authorList>
            <person name="Bogema D.R."/>
        </authorList>
    </citation>
    <scope>NUCLEOTIDE SEQUENCE [LARGE SCALE GENOMIC DNA]</scope>
    <source>
        <strain evidence="1">ATCC PRA-31</strain>
    </source>
</reference>
<organism evidence="1 2">
    <name type="scientific">Perkinsus olseni</name>
    <name type="common">Perkinsus atlanticus</name>
    <dbReference type="NCBI Taxonomy" id="32597"/>
    <lineage>
        <taxon>Eukaryota</taxon>
        <taxon>Sar</taxon>
        <taxon>Alveolata</taxon>
        <taxon>Perkinsozoa</taxon>
        <taxon>Perkinsea</taxon>
        <taxon>Perkinsida</taxon>
        <taxon>Perkinsidae</taxon>
        <taxon>Perkinsus</taxon>
    </lineage>
</organism>
<evidence type="ECO:0000313" key="1">
    <source>
        <dbReference type="EMBL" id="KAF4658368.1"/>
    </source>
</evidence>
<dbReference type="AlphaFoldDB" id="A0A7J6LGE1"/>